<feature type="transmembrane region" description="Helical" evidence="4">
    <location>
        <begin position="101"/>
        <end position="123"/>
    </location>
</feature>
<sequence>MLSKERSPRMKSIDFDPDNQILGESSYHDDFGLPQTPRQVTIREPLRYSKPPNPISTFFKRLRYTQIDEHNTPVDFEDEQEQPIKKDAQIRPPRQRNATRGLWICLLILSFLLSLLINLYFIFDGTPYIVLHHHKGKHNPLPHEGFRFKGGGHNHTCFKDHSTSFQPDYEYSNSFNAYDHLWRDLQGKSHGVIYTSVNRADGKVRKAGLGMFHQLHCLARLREVIQALQRGDKKTAVDHAGNDLGEHHGMWPHCFDYLRQVIMCNADDSVETSEVRDGKWVTTGFGSEKMCRQHEWLHEVTSCGEKGCQGGPFYQSQETMKEIHREEQEEVEKWMRENKKGEASVHAKPSVHLE</sequence>
<evidence type="ECO:0000313" key="6">
    <source>
        <dbReference type="Proteomes" id="UP000799779"/>
    </source>
</evidence>
<name>A0A6A5WXW0_9PLEO</name>
<dbReference type="OrthoDB" id="3687641at2759"/>
<protein>
    <submittedName>
        <fullName evidence="5">Uncharacterized protein</fullName>
    </submittedName>
</protein>
<dbReference type="PANTHER" id="PTHR33365:SF4">
    <property type="entry name" value="CYCLOCHLOROTINE BIOSYNTHESIS PROTEIN O"/>
    <property type="match status" value="1"/>
</dbReference>
<reference evidence="5" key="1">
    <citation type="journal article" date="2020" name="Stud. Mycol.">
        <title>101 Dothideomycetes genomes: a test case for predicting lifestyles and emergence of pathogens.</title>
        <authorList>
            <person name="Haridas S."/>
            <person name="Albert R."/>
            <person name="Binder M."/>
            <person name="Bloem J."/>
            <person name="Labutti K."/>
            <person name="Salamov A."/>
            <person name="Andreopoulos B."/>
            <person name="Baker S."/>
            <person name="Barry K."/>
            <person name="Bills G."/>
            <person name="Bluhm B."/>
            <person name="Cannon C."/>
            <person name="Castanera R."/>
            <person name="Culley D."/>
            <person name="Daum C."/>
            <person name="Ezra D."/>
            <person name="Gonzalez J."/>
            <person name="Henrissat B."/>
            <person name="Kuo A."/>
            <person name="Liang C."/>
            <person name="Lipzen A."/>
            <person name="Lutzoni F."/>
            <person name="Magnuson J."/>
            <person name="Mondo S."/>
            <person name="Nolan M."/>
            <person name="Ohm R."/>
            <person name="Pangilinan J."/>
            <person name="Park H.-J."/>
            <person name="Ramirez L."/>
            <person name="Alfaro M."/>
            <person name="Sun H."/>
            <person name="Tritt A."/>
            <person name="Yoshinaga Y."/>
            <person name="Zwiers L.-H."/>
            <person name="Turgeon B."/>
            <person name="Goodwin S."/>
            <person name="Spatafora J."/>
            <person name="Crous P."/>
            <person name="Grigoriev I."/>
        </authorList>
    </citation>
    <scope>NUCLEOTIDE SEQUENCE</scope>
    <source>
        <strain evidence="5">CBS 123094</strain>
    </source>
</reference>
<keyword evidence="6" id="KW-1185">Reference proteome</keyword>
<feature type="region of interest" description="Disordered" evidence="3">
    <location>
        <begin position="335"/>
        <end position="354"/>
    </location>
</feature>
<evidence type="ECO:0000256" key="1">
    <source>
        <dbReference type="ARBA" id="ARBA00004685"/>
    </source>
</evidence>
<evidence type="ECO:0000313" key="5">
    <source>
        <dbReference type="EMBL" id="KAF2006570.1"/>
    </source>
</evidence>
<evidence type="ECO:0000256" key="3">
    <source>
        <dbReference type="SAM" id="MobiDB-lite"/>
    </source>
</evidence>
<dbReference type="InterPro" id="IPR021765">
    <property type="entry name" value="UstYa-like"/>
</dbReference>
<dbReference type="Pfam" id="PF11807">
    <property type="entry name" value="UstYa"/>
    <property type="match status" value="1"/>
</dbReference>
<proteinExistence type="inferred from homology"/>
<accession>A0A6A5WXW0</accession>
<dbReference type="EMBL" id="ML977559">
    <property type="protein sequence ID" value="KAF2006570.1"/>
    <property type="molecule type" value="Genomic_DNA"/>
</dbReference>
<keyword evidence="4" id="KW-0812">Transmembrane</keyword>
<dbReference type="Proteomes" id="UP000799779">
    <property type="component" value="Unassembled WGS sequence"/>
</dbReference>
<comment type="pathway">
    <text evidence="1">Mycotoxin biosynthesis.</text>
</comment>
<evidence type="ECO:0000256" key="4">
    <source>
        <dbReference type="SAM" id="Phobius"/>
    </source>
</evidence>
<keyword evidence="4" id="KW-0472">Membrane</keyword>
<keyword evidence="4" id="KW-1133">Transmembrane helix</keyword>
<dbReference type="PANTHER" id="PTHR33365">
    <property type="entry name" value="YALI0B05434P"/>
    <property type="match status" value="1"/>
</dbReference>
<organism evidence="5 6">
    <name type="scientific">Amniculicola lignicola CBS 123094</name>
    <dbReference type="NCBI Taxonomy" id="1392246"/>
    <lineage>
        <taxon>Eukaryota</taxon>
        <taxon>Fungi</taxon>
        <taxon>Dikarya</taxon>
        <taxon>Ascomycota</taxon>
        <taxon>Pezizomycotina</taxon>
        <taxon>Dothideomycetes</taxon>
        <taxon>Pleosporomycetidae</taxon>
        <taxon>Pleosporales</taxon>
        <taxon>Amniculicolaceae</taxon>
        <taxon>Amniculicola</taxon>
    </lineage>
</organism>
<gene>
    <name evidence="5" type="ORF">P154DRAFT_559102</name>
</gene>
<comment type="similarity">
    <text evidence="2">Belongs to the ustYa family.</text>
</comment>
<dbReference type="GO" id="GO:0043386">
    <property type="term" value="P:mycotoxin biosynthetic process"/>
    <property type="evidence" value="ECO:0007669"/>
    <property type="project" value="InterPro"/>
</dbReference>
<dbReference type="AlphaFoldDB" id="A0A6A5WXW0"/>
<evidence type="ECO:0000256" key="2">
    <source>
        <dbReference type="ARBA" id="ARBA00035112"/>
    </source>
</evidence>